<evidence type="ECO:0000313" key="2">
    <source>
        <dbReference type="EMBL" id="GBG79001.1"/>
    </source>
</evidence>
<feature type="compositionally biased region" description="Basic and acidic residues" evidence="1">
    <location>
        <begin position="635"/>
        <end position="648"/>
    </location>
</feature>
<dbReference type="EMBL" id="BFEA01000309">
    <property type="protein sequence ID" value="GBG79001.1"/>
    <property type="molecule type" value="Genomic_DNA"/>
</dbReference>
<gene>
    <name evidence="2" type="ORF">CBR_g28714</name>
</gene>
<organism evidence="2 3">
    <name type="scientific">Chara braunii</name>
    <name type="common">Braun's stonewort</name>
    <dbReference type="NCBI Taxonomy" id="69332"/>
    <lineage>
        <taxon>Eukaryota</taxon>
        <taxon>Viridiplantae</taxon>
        <taxon>Streptophyta</taxon>
        <taxon>Charophyceae</taxon>
        <taxon>Charales</taxon>
        <taxon>Characeae</taxon>
        <taxon>Chara</taxon>
    </lineage>
</organism>
<feature type="compositionally biased region" description="Acidic residues" evidence="1">
    <location>
        <begin position="151"/>
        <end position="164"/>
    </location>
</feature>
<reference evidence="2 3" key="1">
    <citation type="journal article" date="2018" name="Cell">
        <title>The Chara Genome: Secondary Complexity and Implications for Plant Terrestrialization.</title>
        <authorList>
            <person name="Nishiyama T."/>
            <person name="Sakayama H."/>
            <person name="Vries J.D."/>
            <person name="Buschmann H."/>
            <person name="Saint-Marcoux D."/>
            <person name="Ullrich K.K."/>
            <person name="Haas F.B."/>
            <person name="Vanderstraeten L."/>
            <person name="Becker D."/>
            <person name="Lang D."/>
            <person name="Vosolsobe S."/>
            <person name="Rombauts S."/>
            <person name="Wilhelmsson P.K.I."/>
            <person name="Janitza P."/>
            <person name="Kern R."/>
            <person name="Heyl A."/>
            <person name="Rumpler F."/>
            <person name="Villalobos L.I.A.C."/>
            <person name="Clay J.M."/>
            <person name="Skokan R."/>
            <person name="Toyoda A."/>
            <person name="Suzuki Y."/>
            <person name="Kagoshima H."/>
            <person name="Schijlen E."/>
            <person name="Tajeshwar N."/>
            <person name="Catarino B."/>
            <person name="Hetherington A.J."/>
            <person name="Saltykova A."/>
            <person name="Bonnot C."/>
            <person name="Breuninger H."/>
            <person name="Symeonidi A."/>
            <person name="Radhakrishnan G.V."/>
            <person name="Van Nieuwerburgh F."/>
            <person name="Deforce D."/>
            <person name="Chang C."/>
            <person name="Karol K.G."/>
            <person name="Hedrich R."/>
            <person name="Ulvskov P."/>
            <person name="Glockner G."/>
            <person name="Delwiche C.F."/>
            <person name="Petrasek J."/>
            <person name="Van de Peer Y."/>
            <person name="Friml J."/>
            <person name="Beilby M."/>
            <person name="Dolan L."/>
            <person name="Kohara Y."/>
            <person name="Sugano S."/>
            <person name="Fujiyama A."/>
            <person name="Delaux P.-M."/>
            <person name="Quint M."/>
            <person name="TheiBen G."/>
            <person name="Hagemann M."/>
            <person name="Harholt J."/>
            <person name="Dunand C."/>
            <person name="Zachgo S."/>
            <person name="Langdale J."/>
            <person name="Maumus F."/>
            <person name="Straeten D.V.D."/>
            <person name="Gould S.B."/>
            <person name="Rensing S.A."/>
        </authorList>
    </citation>
    <scope>NUCLEOTIDE SEQUENCE [LARGE SCALE GENOMIC DNA]</scope>
    <source>
        <strain evidence="2 3">S276</strain>
    </source>
</reference>
<comment type="caution">
    <text evidence="2">The sequence shown here is derived from an EMBL/GenBank/DDBJ whole genome shotgun (WGS) entry which is preliminary data.</text>
</comment>
<dbReference type="Gramene" id="GBG79001">
    <property type="protein sequence ID" value="GBG79001"/>
    <property type="gene ID" value="CBR_g28714"/>
</dbReference>
<feature type="compositionally biased region" description="Basic and acidic residues" evidence="1">
    <location>
        <begin position="264"/>
        <end position="274"/>
    </location>
</feature>
<feature type="compositionally biased region" description="Basic and acidic residues" evidence="1">
    <location>
        <begin position="457"/>
        <end position="467"/>
    </location>
</feature>
<feature type="region of interest" description="Disordered" evidence="1">
    <location>
        <begin position="253"/>
        <end position="302"/>
    </location>
</feature>
<accession>A0A388L9L9</accession>
<feature type="compositionally biased region" description="Basic and acidic residues" evidence="1">
    <location>
        <begin position="603"/>
        <end position="615"/>
    </location>
</feature>
<name>A0A388L9L9_CHABU</name>
<sequence length="810" mass="92685">MFRIWQEKEESVVRVEDITDLEENVSRMGIGENEKDVSLVEAEEEDVRVNIRDTFDRMEDLVDKMQRLHLRLQGICEEAGKKGVGCPKVFTMGRGGTGEGPNEPNPRMLRANMASRNNGGQRSVRGTIPFATRKPARGNPPKEQAQASQPAEEEPPIMVEGDEDGDDKIREEEERQVEIRAKRRKALAENYRMLDEPRTIEAGIQQADEQVAMMGRMYYLTNSLLQVQMNDERGMVKADEIVIGNDYEFDEGKEGEFEQEEISEELRKEERDPWGEEAMAQRGGRAGPSGPTLRRSGHRRDQTVSRNLEELPIYRVGDNLRIFLRDLGEYAFRREWGDKEKLANVTGAGMYKKRIEGVVAGCTRWRACKVRLWKDMGAYPRDDVEDDLRFDGTNLEDFIDILQLAAERGEWSEEEKKKQLIARTEKSEKEEVKGIVEGSRTWQRITTELGISYTEVRQDQTRKEGLQEKGLWIGREMDDPQGKETEGEEEDDVPLKSLRNKARVAPKSSNKGSDRAGGDEQKEGKAAEMRGRSMKASVAPRERRTEEKKPIEIGKKGVQERRSEKEGGAKETGEGNELQKGSQTPRDERTEGKGPIGDEEGKEEEKGEKEGRITEDKEEEVGAGERGVECGEPSQLREEQVSKVEKAQKDRKRKGWRNYMIRMLPDDDLPVNSIWDVRFERMLFSELVISSKHSTNLQKMMELHEMLDEKCTRLFEDYAEVVRKMGKMEREGGMKEVGEDLDTVGKGLLADLRGSTELFTQGFLDYIPELLKEMSRLRKKEGERDTQVAKLIGDMEGMRKEVEELKKGKE</sequence>
<feature type="compositionally biased region" description="Basic and acidic residues" evidence="1">
    <location>
        <begin position="540"/>
        <end position="573"/>
    </location>
</feature>
<evidence type="ECO:0000256" key="1">
    <source>
        <dbReference type="SAM" id="MobiDB-lite"/>
    </source>
</evidence>
<feature type="compositionally biased region" description="Low complexity" evidence="1">
    <location>
        <begin position="141"/>
        <end position="150"/>
    </location>
</feature>
<proteinExistence type="predicted"/>
<feature type="compositionally biased region" description="Basic and acidic residues" evidence="1">
    <location>
        <begin position="512"/>
        <end position="531"/>
    </location>
</feature>
<evidence type="ECO:0000313" key="3">
    <source>
        <dbReference type="Proteomes" id="UP000265515"/>
    </source>
</evidence>
<keyword evidence="3" id="KW-1185">Reference proteome</keyword>
<feature type="compositionally biased region" description="Basic and acidic residues" evidence="1">
    <location>
        <begin position="475"/>
        <end position="485"/>
    </location>
</feature>
<feature type="region of interest" description="Disordered" evidence="1">
    <location>
        <begin position="116"/>
        <end position="164"/>
    </location>
</feature>
<feature type="region of interest" description="Disordered" evidence="1">
    <location>
        <begin position="457"/>
        <end position="649"/>
    </location>
</feature>
<dbReference type="Proteomes" id="UP000265515">
    <property type="component" value="Unassembled WGS sequence"/>
</dbReference>
<dbReference type="AlphaFoldDB" id="A0A388L9L9"/>
<protein>
    <submittedName>
        <fullName evidence="2">Uncharacterized protein</fullName>
    </submittedName>
</protein>